<dbReference type="GO" id="GO:0005524">
    <property type="term" value="F:ATP binding"/>
    <property type="evidence" value="ECO:0007669"/>
    <property type="project" value="UniProtKB-KW"/>
</dbReference>
<dbReference type="GO" id="GO:0007018">
    <property type="term" value="P:microtubule-based movement"/>
    <property type="evidence" value="ECO:0007669"/>
    <property type="project" value="InterPro"/>
</dbReference>
<keyword evidence="2" id="KW-0547">Nucleotide-binding</keyword>
<reference evidence="7" key="1">
    <citation type="submission" date="2020-11" db="EMBL/GenBank/DDBJ databases">
        <authorList>
            <person name="Tran Van P."/>
        </authorList>
    </citation>
    <scope>NUCLEOTIDE SEQUENCE</scope>
</reference>
<proteinExistence type="inferred from homology"/>
<dbReference type="GO" id="GO:0008017">
    <property type="term" value="F:microtubule binding"/>
    <property type="evidence" value="ECO:0007669"/>
    <property type="project" value="InterPro"/>
</dbReference>
<evidence type="ECO:0000256" key="3">
    <source>
        <dbReference type="ARBA" id="ARBA00022840"/>
    </source>
</evidence>
<keyword evidence="4" id="KW-0963">Cytoplasm</keyword>
<evidence type="ECO:0000256" key="4">
    <source>
        <dbReference type="ARBA" id="ARBA00023212"/>
    </source>
</evidence>
<evidence type="ECO:0000256" key="2">
    <source>
        <dbReference type="ARBA" id="ARBA00022741"/>
    </source>
</evidence>
<name>A0A7R8WLY4_9CRUS</name>
<comment type="subcellular location">
    <subcellularLocation>
        <location evidence="1">Cytoplasm</location>
        <location evidence="1">Cytoskeleton</location>
    </subcellularLocation>
</comment>
<dbReference type="InterPro" id="IPR027417">
    <property type="entry name" value="P-loop_NTPase"/>
</dbReference>
<dbReference type="GO" id="GO:0007052">
    <property type="term" value="P:mitotic spindle organization"/>
    <property type="evidence" value="ECO:0007669"/>
    <property type="project" value="TreeGrafter"/>
</dbReference>
<dbReference type="PROSITE" id="PS50067">
    <property type="entry name" value="KINESIN_MOTOR_2"/>
    <property type="match status" value="1"/>
</dbReference>
<evidence type="ECO:0000256" key="6">
    <source>
        <dbReference type="SAM" id="MobiDB-lite"/>
    </source>
</evidence>
<evidence type="ECO:0000256" key="1">
    <source>
        <dbReference type="ARBA" id="ARBA00004245"/>
    </source>
</evidence>
<feature type="compositionally biased region" description="Basic residues" evidence="6">
    <location>
        <begin position="194"/>
        <end position="208"/>
    </location>
</feature>
<dbReference type="InterPro" id="IPR036961">
    <property type="entry name" value="Kinesin_motor_dom_sf"/>
</dbReference>
<keyword evidence="4" id="KW-0206">Cytoskeleton</keyword>
<dbReference type="EMBL" id="OB668058">
    <property type="protein sequence ID" value="CAD7234211.1"/>
    <property type="molecule type" value="Genomic_DNA"/>
</dbReference>
<comment type="caution">
    <text evidence="5">Lacks conserved residue(s) required for the propagation of feature annotation.</text>
</comment>
<dbReference type="PANTHER" id="PTHR47969">
    <property type="entry name" value="CHROMOSOME-ASSOCIATED KINESIN KIF4A-RELATED"/>
    <property type="match status" value="1"/>
</dbReference>
<feature type="non-terminal residue" evidence="7">
    <location>
        <position position="1"/>
    </location>
</feature>
<dbReference type="InterPro" id="IPR027640">
    <property type="entry name" value="Kinesin-like_fam"/>
</dbReference>
<dbReference type="PRINTS" id="PR00380">
    <property type="entry name" value="KINESINHEAVY"/>
</dbReference>
<evidence type="ECO:0000313" key="7">
    <source>
        <dbReference type="EMBL" id="CAD7234211.1"/>
    </source>
</evidence>
<dbReference type="Gene3D" id="3.40.850.10">
    <property type="entry name" value="Kinesin motor domain"/>
    <property type="match status" value="1"/>
</dbReference>
<dbReference type="GO" id="GO:0003777">
    <property type="term" value="F:microtubule motor activity"/>
    <property type="evidence" value="ECO:0007669"/>
    <property type="project" value="InterPro"/>
</dbReference>
<keyword evidence="3" id="KW-0067">ATP-binding</keyword>
<comment type="similarity">
    <text evidence="5">Belongs to the TRAFAC class myosin-kinesin ATPase superfamily. Kinesin family.</text>
</comment>
<dbReference type="InterPro" id="IPR001752">
    <property type="entry name" value="Kinesin_motor_dom"/>
</dbReference>
<dbReference type="PANTHER" id="PTHR47969:SF29">
    <property type="entry name" value="KINESIN-LIKE PROTEIN"/>
    <property type="match status" value="1"/>
</dbReference>
<evidence type="ECO:0000256" key="5">
    <source>
        <dbReference type="PROSITE-ProRule" id="PRU00283"/>
    </source>
</evidence>
<dbReference type="Pfam" id="PF00225">
    <property type="entry name" value="Kinesin"/>
    <property type="match status" value="1"/>
</dbReference>
<feature type="compositionally biased region" description="Polar residues" evidence="6">
    <location>
        <begin position="168"/>
        <end position="177"/>
    </location>
</feature>
<dbReference type="AlphaFoldDB" id="A0A7R8WLY4"/>
<dbReference type="OrthoDB" id="540783at2759"/>
<organism evidence="7">
    <name type="scientific">Cyprideis torosa</name>
    <dbReference type="NCBI Taxonomy" id="163714"/>
    <lineage>
        <taxon>Eukaryota</taxon>
        <taxon>Metazoa</taxon>
        <taxon>Ecdysozoa</taxon>
        <taxon>Arthropoda</taxon>
        <taxon>Crustacea</taxon>
        <taxon>Oligostraca</taxon>
        <taxon>Ostracoda</taxon>
        <taxon>Podocopa</taxon>
        <taxon>Podocopida</taxon>
        <taxon>Cytherocopina</taxon>
        <taxon>Cytheroidea</taxon>
        <taxon>Cytherideidae</taxon>
        <taxon>Cyprideis</taxon>
    </lineage>
</organism>
<dbReference type="GO" id="GO:0051231">
    <property type="term" value="P:spindle elongation"/>
    <property type="evidence" value="ECO:0007669"/>
    <property type="project" value="TreeGrafter"/>
</dbReference>
<gene>
    <name evidence="7" type="ORF">CTOB1V02_LOCUS12028</name>
</gene>
<dbReference type="SUPFAM" id="SSF52540">
    <property type="entry name" value="P-loop containing nucleoside triphosphate hydrolases"/>
    <property type="match status" value="1"/>
</dbReference>
<accession>A0A7R8WLY4</accession>
<sequence>SIQDRPLREIEVMTLGEAFGCVDAGVRLRQPGAHGIFSLRLDQMWETGGVLCSSSSVLRFLELSLPPPSSLPPDLALNALYSVIYAVLLQSQRSPPPATIPYADSPLTNLMKDGLGGNGRSLLLCCLSPSLTQFMQSLNSLQWVQQWGQIQNNPVANIRTEVERDTGVSGTLGTESCGTSGSLEEESKSGERIGKRRHNERRKKGRRRTPSDGEFQNSIFRLQFAASQYQGLISNAELVLQRILEGTRRTDGEEQPDGYLQELGCDVTPYPEAIGSSCSILEHVRVRNRTLFKGGQRKDSKPEDQPPVFITFFCIQIPRVIPVEVGWDLQLFVGLGSVAVQFGSLHLELGGGCWASISQPGKVD</sequence>
<dbReference type="GO" id="GO:0005875">
    <property type="term" value="C:microtubule associated complex"/>
    <property type="evidence" value="ECO:0007669"/>
    <property type="project" value="TreeGrafter"/>
</dbReference>
<protein>
    <submittedName>
        <fullName evidence="7">Uncharacterized protein</fullName>
    </submittedName>
</protein>
<feature type="region of interest" description="Disordered" evidence="6">
    <location>
        <begin position="163"/>
        <end position="212"/>
    </location>
</feature>